<name>A0A5C0VH12_9SPHI</name>
<feature type="region of interest" description="Disordered" evidence="1">
    <location>
        <begin position="1"/>
        <end position="61"/>
    </location>
</feature>
<gene>
    <name evidence="2" type="ORF">FYC62_06355</name>
</gene>
<proteinExistence type="predicted"/>
<keyword evidence="3" id="KW-1185">Reference proteome</keyword>
<dbReference type="RefSeq" id="WP_149074345.1">
    <property type="nucleotide sequence ID" value="NZ_CP043329.1"/>
</dbReference>
<feature type="compositionally biased region" description="Basic and acidic residues" evidence="1">
    <location>
        <begin position="1"/>
        <end position="47"/>
    </location>
</feature>
<reference evidence="2 3" key="1">
    <citation type="submission" date="2019-08" db="EMBL/GenBank/DDBJ databases">
        <title>Pedobacter sp. nov., isolated from Han river, South Korea.</title>
        <authorList>
            <person name="Lee D.-H."/>
            <person name="Kim Y.-S."/>
            <person name="Hwang E.-M."/>
            <person name="Le Tran T.C."/>
            <person name="Cha C.-J."/>
        </authorList>
    </citation>
    <scope>NUCLEOTIDE SEQUENCE [LARGE SCALE GENOMIC DNA]</scope>
    <source>
        <strain evidence="2 3">CJ43</strain>
    </source>
</reference>
<sequence length="61" mass="6876">MKNKAKDQQKTEIKVRETDIIKGAKQEDQLEKLAPKNDEERNQKEKQTGATPTKHVDDGGG</sequence>
<dbReference type="Proteomes" id="UP000323653">
    <property type="component" value="Chromosome"/>
</dbReference>
<dbReference type="EMBL" id="CP043329">
    <property type="protein sequence ID" value="QEK51329.1"/>
    <property type="molecule type" value="Genomic_DNA"/>
</dbReference>
<evidence type="ECO:0000256" key="1">
    <source>
        <dbReference type="SAM" id="MobiDB-lite"/>
    </source>
</evidence>
<evidence type="ECO:0000313" key="2">
    <source>
        <dbReference type="EMBL" id="QEK51329.1"/>
    </source>
</evidence>
<accession>A0A5C0VH12</accession>
<organism evidence="2 3">
    <name type="scientific">Pedobacter aquae</name>
    <dbReference type="NCBI Taxonomy" id="2605747"/>
    <lineage>
        <taxon>Bacteria</taxon>
        <taxon>Pseudomonadati</taxon>
        <taxon>Bacteroidota</taxon>
        <taxon>Sphingobacteriia</taxon>
        <taxon>Sphingobacteriales</taxon>
        <taxon>Sphingobacteriaceae</taxon>
        <taxon>Pedobacter</taxon>
    </lineage>
</organism>
<dbReference type="AlphaFoldDB" id="A0A5C0VH12"/>
<protein>
    <submittedName>
        <fullName evidence="2">Uncharacterized protein</fullName>
    </submittedName>
</protein>
<evidence type="ECO:0000313" key="3">
    <source>
        <dbReference type="Proteomes" id="UP000323653"/>
    </source>
</evidence>
<dbReference type="KEGG" id="pej:FYC62_06355"/>